<sequence>MGYQLTTKLLANSLTGVKIAANFWTTKDAVATLLFAHATGFHKETWDPTIYYLKDSSVKCNFIAFDARNHGNSALENKSLLSDECSWRTLSEDILGLVEQLRFQRPLIGIGHSMGGCTTLLAEESRPNTFDGIVAFEPILHPTKGSTMGVELVEPTKRRRSVWENRQAVREYLNSKRFFRTWDKRVLEEYVNNGTYQNPGGKIELKCPPSQEAATFAGAPAISEYCFENLNKVKIPVSFVGGDRSATILPDNISIFAKECPQGVAHVIPGHHLIPQEQPENTARIIHEFVASLVHQESQQASQAI</sequence>
<dbReference type="AlphaFoldDB" id="A0A1Y1Z970"/>
<keyword evidence="2" id="KW-0378">Hydrolase</keyword>
<evidence type="ECO:0000313" key="3">
    <source>
        <dbReference type="Proteomes" id="UP000193498"/>
    </source>
</evidence>
<dbReference type="InterPro" id="IPR029058">
    <property type="entry name" value="AB_hydrolase_fold"/>
</dbReference>
<dbReference type="OrthoDB" id="94039at2759"/>
<feature type="domain" description="AB hydrolase-1" evidence="1">
    <location>
        <begin position="33"/>
        <end position="284"/>
    </location>
</feature>
<dbReference type="Pfam" id="PF12697">
    <property type="entry name" value="Abhydrolase_6"/>
    <property type="match status" value="1"/>
</dbReference>
<dbReference type="PANTHER" id="PTHR43194">
    <property type="entry name" value="HYDROLASE ALPHA/BETA FOLD FAMILY"/>
    <property type="match status" value="1"/>
</dbReference>
<dbReference type="STRING" id="1314790.A0A1Y1Z970"/>
<evidence type="ECO:0000259" key="1">
    <source>
        <dbReference type="Pfam" id="PF12697"/>
    </source>
</evidence>
<dbReference type="Gene3D" id="3.40.50.1820">
    <property type="entry name" value="alpha/beta hydrolase"/>
    <property type="match status" value="1"/>
</dbReference>
<dbReference type="InterPro" id="IPR000073">
    <property type="entry name" value="AB_hydrolase_1"/>
</dbReference>
<evidence type="ECO:0000313" key="2">
    <source>
        <dbReference type="EMBL" id="ORY06726.1"/>
    </source>
</evidence>
<name>A0A1Y1Z970_9FUNG</name>
<keyword evidence="3" id="KW-1185">Reference proteome</keyword>
<proteinExistence type="predicted"/>
<organism evidence="2 3">
    <name type="scientific">Basidiobolus meristosporus CBS 931.73</name>
    <dbReference type="NCBI Taxonomy" id="1314790"/>
    <lineage>
        <taxon>Eukaryota</taxon>
        <taxon>Fungi</taxon>
        <taxon>Fungi incertae sedis</taxon>
        <taxon>Zoopagomycota</taxon>
        <taxon>Entomophthoromycotina</taxon>
        <taxon>Basidiobolomycetes</taxon>
        <taxon>Basidiobolales</taxon>
        <taxon>Basidiobolaceae</taxon>
        <taxon>Basidiobolus</taxon>
    </lineage>
</organism>
<protein>
    <submittedName>
        <fullName evidence="2">Alpha/beta-hydrolase</fullName>
    </submittedName>
</protein>
<dbReference type="InterPro" id="IPR050228">
    <property type="entry name" value="Carboxylesterase_BioH"/>
</dbReference>
<dbReference type="InParanoid" id="A0A1Y1Z970"/>
<gene>
    <name evidence="2" type="ORF">K493DRAFT_333037</name>
</gene>
<reference evidence="2 3" key="1">
    <citation type="submission" date="2016-07" db="EMBL/GenBank/DDBJ databases">
        <title>Pervasive Adenine N6-methylation of Active Genes in Fungi.</title>
        <authorList>
            <consortium name="DOE Joint Genome Institute"/>
            <person name="Mondo S.J."/>
            <person name="Dannebaum R.O."/>
            <person name="Kuo R.C."/>
            <person name="Labutti K."/>
            <person name="Haridas S."/>
            <person name="Kuo A."/>
            <person name="Salamov A."/>
            <person name="Ahrendt S.R."/>
            <person name="Lipzen A."/>
            <person name="Sullivan W."/>
            <person name="Andreopoulos W.B."/>
            <person name="Clum A."/>
            <person name="Lindquist E."/>
            <person name="Daum C."/>
            <person name="Ramamoorthy G.K."/>
            <person name="Gryganskyi A."/>
            <person name="Culley D."/>
            <person name="Magnuson J.K."/>
            <person name="James T.Y."/>
            <person name="O'Malley M.A."/>
            <person name="Stajich J.E."/>
            <person name="Spatafora J.W."/>
            <person name="Visel A."/>
            <person name="Grigoriev I.V."/>
        </authorList>
    </citation>
    <scope>NUCLEOTIDE SEQUENCE [LARGE SCALE GENOMIC DNA]</scope>
    <source>
        <strain evidence="2 3">CBS 931.73</strain>
    </source>
</reference>
<dbReference type="GO" id="GO:0016787">
    <property type="term" value="F:hydrolase activity"/>
    <property type="evidence" value="ECO:0007669"/>
    <property type="project" value="UniProtKB-KW"/>
</dbReference>
<dbReference type="PANTHER" id="PTHR43194:SF2">
    <property type="entry name" value="PEROXISOMAL MEMBRANE PROTEIN LPX1"/>
    <property type="match status" value="1"/>
</dbReference>
<dbReference type="EMBL" id="MCFE01000014">
    <property type="protein sequence ID" value="ORY06726.1"/>
    <property type="molecule type" value="Genomic_DNA"/>
</dbReference>
<accession>A0A1Y1Z970</accession>
<dbReference type="SUPFAM" id="SSF53474">
    <property type="entry name" value="alpha/beta-Hydrolases"/>
    <property type="match status" value="1"/>
</dbReference>
<dbReference type="Proteomes" id="UP000193498">
    <property type="component" value="Unassembled WGS sequence"/>
</dbReference>
<comment type="caution">
    <text evidence="2">The sequence shown here is derived from an EMBL/GenBank/DDBJ whole genome shotgun (WGS) entry which is preliminary data.</text>
</comment>